<reference evidence="6" key="1">
    <citation type="submission" date="2016-10" db="EMBL/GenBank/DDBJ databases">
        <authorList>
            <person name="Varghese N."/>
            <person name="Submissions S."/>
        </authorList>
    </citation>
    <scope>NUCLEOTIDE SEQUENCE [LARGE SCALE GENOMIC DNA]</scope>
    <source>
        <strain evidence="6">BL36</strain>
    </source>
</reference>
<name>A0A1I4T754_9HYPH</name>
<dbReference type="Gene3D" id="1.10.10.60">
    <property type="entry name" value="Homeodomain-like"/>
    <property type="match status" value="1"/>
</dbReference>
<evidence type="ECO:0000259" key="4">
    <source>
        <dbReference type="PROSITE" id="PS01124"/>
    </source>
</evidence>
<evidence type="ECO:0000256" key="2">
    <source>
        <dbReference type="ARBA" id="ARBA00023125"/>
    </source>
</evidence>
<dbReference type="PANTHER" id="PTHR46796:SF6">
    <property type="entry name" value="ARAC SUBFAMILY"/>
    <property type="match status" value="1"/>
</dbReference>
<dbReference type="STRING" id="582667.SAMN05192568_105013"/>
<dbReference type="PROSITE" id="PS01124">
    <property type="entry name" value="HTH_ARAC_FAMILY_2"/>
    <property type="match status" value="1"/>
</dbReference>
<dbReference type="Pfam" id="PF12833">
    <property type="entry name" value="HTH_18"/>
    <property type="match status" value="1"/>
</dbReference>
<dbReference type="PANTHER" id="PTHR46796">
    <property type="entry name" value="HTH-TYPE TRANSCRIPTIONAL ACTIVATOR RHAS-RELATED"/>
    <property type="match status" value="1"/>
</dbReference>
<evidence type="ECO:0000256" key="3">
    <source>
        <dbReference type="ARBA" id="ARBA00023163"/>
    </source>
</evidence>
<sequence>MRTLFSTADEEPKNSFRRWRETVFERIVPVELTAANPEAFQGTMEAAEIGPLSITRLTQSAIQTEATAETIRRHGKHDTLNVALVLSGEVASSQDDRTAIQRAGEIVVLDRRPAIMATRADSQTLFVEVSRERLERALGSTRRYTALTLETDQASTSLVTTFFNQLVRTYAGLPLDTANQMAAIGIDLLIAGIAERLARETPKPLQGTLIVRRAMAYIEAHFGDPNLDPSTLAAAVGVSLRYLQQLFRGHERNIADQIWRRRLEIAAQRLADPGYAHLTVGTLAYGCGFGDQAHFNRRFKDRYGLHPGEYRWRVLNATHPVR</sequence>
<feature type="domain" description="HTH araC/xylS-type" evidence="4">
    <location>
        <begin position="212"/>
        <end position="313"/>
    </location>
</feature>
<dbReference type="OrthoDB" id="252470at2"/>
<dbReference type="EMBL" id="FOTK01000050">
    <property type="protein sequence ID" value="SFM72461.1"/>
    <property type="molecule type" value="Genomic_DNA"/>
</dbReference>
<dbReference type="AlphaFoldDB" id="A0A1I4T754"/>
<dbReference type="InterPro" id="IPR035418">
    <property type="entry name" value="AraC-bd_2"/>
</dbReference>
<proteinExistence type="predicted"/>
<organism evidence="5 6">
    <name type="scientific">Methylobacterium pseudosasicola</name>
    <dbReference type="NCBI Taxonomy" id="582667"/>
    <lineage>
        <taxon>Bacteria</taxon>
        <taxon>Pseudomonadati</taxon>
        <taxon>Pseudomonadota</taxon>
        <taxon>Alphaproteobacteria</taxon>
        <taxon>Hyphomicrobiales</taxon>
        <taxon>Methylobacteriaceae</taxon>
        <taxon>Methylobacterium</taxon>
    </lineage>
</organism>
<keyword evidence="3" id="KW-0804">Transcription</keyword>
<evidence type="ECO:0000256" key="1">
    <source>
        <dbReference type="ARBA" id="ARBA00023015"/>
    </source>
</evidence>
<keyword evidence="6" id="KW-1185">Reference proteome</keyword>
<dbReference type="RefSeq" id="WP_092046105.1">
    <property type="nucleotide sequence ID" value="NZ_FOTK01000050.1"/>
</dbReference>
<dbReference type="GO" id="GO:0043565">
    <property type="term" value="F:sequence-specific DNA binding"/>
    <property type="evidence" value="ECO:0007669"/>
    <property type="project" value="InterPro"/>
</dbReference>
<dbReference type="InterPro" id="IPR050204">
    <property type="entry name" value="AraC_XylS_family_regulators"/>
</dbReference>
<dbReference type="GO" id="GO:0003700">
    <property type="term" value="F:DNA-binding transcription factor activity"/>
    <property type="evidence" value="ECO:0007669"/>
    <property type="project" value="InterPro"/>
</dbReference>
<dbReference type="InterPro" id="IPR018060">
    <property type="entry name" value="HTH_AraC"/>
</dbReference>
<protein>
    <submittedName>
        <fullName evidence="5">AraC-type DNA-binding protein</fullName>
    </submittedName>
</protein>
<keyword evidence="2 5" id="KW-0238">DNA-binding</keyword>
<dbReference type="Pfam" id="PF14525">
    <property type="entry name" value="AraC_binding_2"/>
    <property type="match status" value="1"/>
</dbReference>
<dbReference type="SMART" id="SM00342">
    <property type="entry name" value="HTH_ARAC"/>
    <property type="match status" value="1"/>
</dbReference>
<dbReference type="Proteomes" id="UP000199048">
    <property type="component" value="Unassembled WGS sequence"/>
</dbReference>
<dbReference type="SUPFAM" id="SSF46689">
    <property type="entry name" value="Homeodomain-like"/>
    <property type="match status" value="1"/>
</dbReference>
<evidence type="ECO:0000313" key="6">
    <source>
        <dbReference type="Proteomes" id="UP000199048"/>
    </source>
</evidence>
<keyword evidence="1" id="KW-0805">Transcription regulation</keyword>
<accession>A0A1I4T754</accession>
<gene>
    <name evidence="5" type="ORF">SAMN05192568_105013</name>
</gene>
<evidence type="ECO:0000313" key="5">
    <source>
        <dbReference type="EMBL" id="SFM72461.1"/>
    </source>
</evidence>
<dbReference type="InterPro" id="IPR009057">
    <property type="entry name" value="Homeodomain-like_sf"/>
</dbReference>